<accession>A0A3N2R8K2</accession>
<gene>
    <name evidence="6" type="ORF">EAT49_05545</name>
</gene>
<evidence type="ECO:0000313" key="6">
    <source>
        <dbReference type="EMBL" id="ROU03757.1"/>
    </source>
</evidence>
<feature type="domain" description="PLD phosphodiesterase" evidence="5">
    <location>
        <begin position="444"/>
        <end position="466"/>
    </location>
</feature>
<keyword evidence="4" id="KW-0443">Lipid metabolism</keyword>
<reference evidence="6 7" key="1">
    <citation type="submission" date="2018-10" db="EMBL/GenBank/DDBJ databases">
        <title>Histidinibacterium lentulum gen. nov., sp. nov., a marine bacterium from the culture broth of Picochlorum sp. 122.</title>
        <authorList>
            <person name="Wang G."/>
        </authorList>
    </citation>
    <scope>NUCLEOTIDE SEQUENCE [LARGE SCALE GENOMIC DNA]</scope>
    <source>
        <strain evidence="6 7">B17</strain>
    </source>
</reference>
<dbReference type="GO" id="GO:0004630">
    <property type="term" value="F:phospholipase D activity"/>
    <property type="evidence" value="ECO:0007669"/>
    <property type="project" value="UniProtKB-EC"/>
</dbReference>
<evidence type="ECO:0000313" key="7">
    <source>
        <dbReference type="Proteomes" id="UP000268016"/>
    </source>
</evidence>
<name>A0A3N2R8K2_9RHOB</name>
<proteinExistence type="predicted"/>
<evidence type="ECO:0000256" key="2">
    <source>
        <dbReference type="ARBA" id="ARBA00022737"/>
    </source>
</evidence>
<dbReference type="OrthoDB" id="8828485at2"/>
<dbReference type="GO" id="GO:0009395">
    <property type="term" value="P:phospholipid catabolic process"/>
    <property type="evidence" value="ECO:0007669"/>
    <property type="project" value="TreeGrafter"/>
</dbReference>
<organism evidence="6 7">
    <name type="scientific">Histidinibacterium lentulum</name>
    <dbReference type="NCBI Taxonomy" id="2480588"/>
    <lineage>
        <taxon>Bacteria</taxon>
        <taxon>Pseudomonadati</taxon>
        <taxon>Pseudomonadota</taxon>
        <taxon>Alphaproteobacteria</taxon>
        <taxon>Rhodobacterales</taxon>
        <taxon>Paracoccaceae</taxon>
        <taxon>Histidinibacterium</taxon>
    </lineage>
</organism>
<dbReference type="Proteomes" id="UP000268016">
    <property type="component" value="Unassembled WGS sequence"/>
</dbReference>
<dbReference type="PANTHER" id="PTHR18896">
    <property type="entry name" value="PHOSPHOLIPASE D"/>
    <property type="match status" value="1"/>
</dbReference>
<dbReference type="Pfam" id="PF00614">
    <property type="entry name" value="PLDc"/>
    <property type="match status" value="2"/>
</dbReference>
<feature type="domain" description="PLD phosphodiesterase" evidence="5">
    <location>
        <begin position="224"/>
        <end position="251"/>
    </location>
</feature>
<keyword evidence="7" id="KW-1185">Reference proteome</keyword>
<dbReference type="SMART" id="SM00155">
    <property type="entry name" value="PLDc"/>
    <property type="match status" value="2"/>
</dbReference>
<dbReference type="RefSeq" id="WP_123641292.1">
    <property type="nucleotide sequence ID" value="NZ_ML119082.1"/>
</dbReference>
<evidence type="ECO:0000256" key="1">
    <source>
        <dbReference type="ARBA" id="ARBA00000798"/>
    </source>
</evidence>
<comment type="catalytic activity">
    <reaction evidence="1">
        <text>a 1,2-diacyl-sn-glycero-3-phosphocholine + H2O = a 1,2-diacyl-sn-glycero-3-phosphate + choline + H(+)</text>
        <dbReference type="Rhea" id="RHEA:14445"/>
        <dbReference type="ChEBI" id="CHEBI:15354"/>
        <dbReference type="ChEBI" id="CHEBI:15377"/>
        <dbReference type="ChEBI" id="CHEBI:15378"/>
        <dbReference type="ChEBI" id="CHEBI:57643"/>
        <dbReference type="ChEBI" id="CHEBI:58608"/>
        <dbReference type="EC" id="3.1.4.4"/>
    </reaction>
</comment>
<dbReference type="AlphaFoldDB" id="A0A3N2R8K2"/>
<evidence type="ECO:0000259" key="5">
    <source>
        <dbReference type="PROSITE" id="PS50035"/>
    </source>
</evidence>
<keyword evidence="2" id="KW-0677">Repeat</keyword>
<dbReference type="SUPFAM" id="SSF56024">
    <property type="entry name" value="Phospholipase D/nuclease"/>
    <property type="match status" value="2"/>
</dbReference>
<keyword evidence="3" id="KW-0378">Hydrolase</keyword>
<evidence type="ECO:0000256" key="3">
    <source>
        <dbReference type="ARBA" id="ARBA00022801"/>
    </source>
</evidence>
<comment type="caution">
    <text evidence="6">The sequence shown here is derived from an EMBL/GenBank/DDBJ whole genome shotgun (WGS) entry which is preliminary data.</text>
</comment>
<dbReference type="Gene3D" id="3.30.870.10">
    <property type="entry name" value="Endonuclease Chain A"/>
    <property type="match status" value="2"/>
</dbReference>
<dbReference type="PROSITE" id="PS50035">
    <property type="entry name" value="PLD"/>
    <property type="match status" value="2"/>
</dbReference>
<dbReference type="PANTHER" id="PTHR18896:SF76">
    <property type="entry name" value="PHOSPHOLIPASE"/>
    <property type="match status" value="1"/>
</dbReference>
<protein>
    <submittedName>
        <fullName evidence="6">Phospholipase</fullName>
    </submittedName>
</protein>
<dbReference type="EMBL" id="RDRB01000002">
    <property type="protein sequence ID" value="ROU03757.1"/>
    <property type="molecule type" value="Genomic_DNA"/>
</dbReference>
<dbReference type="CDD" id="cd09105">
    <property type="entry name" value="PLDc_vPLD1_2_like_2"/>
    <property type="match status" value="1"/>
</dbReference>
<evidence type="ECO:0000256" key="4">
    <source>
        <dbReference type="ARBA" id="ARBA00023098"/>
    </source>
</evidence>
<sequence length="555" mass="61788">MTPIRPLQRLQVTDAVRAVGDWVQRRRAIDADPPPPRDADKGPLPDLKVLITAEEAFPEFERLVLAAETSVTCGFRIFDPTTRLLSEEARAIGETWADLIAHVLCRGVRVRMRISDFDPVAVPDLHRTSWQSLRLLRERAAEEGCSDLLDAEVCLHPAQAGRPVRRAFAATARKSLRDIADHLNAQGAARRDDYMKDAPGLGELLDRDENGDLFVQKDAVPPMRPVTHHQKVAVIDRRCLYIGGLDLDDRRADDKDHDRAGSRTWADVQLSLTGPIAAEAEDHLLAFTDEVARRTPIAPSRPGLLRTLSLCATGRNPLQVGPDEGLCEILDRTLEGVAGATDFIYLETQFLRDLHFSRDLARRGARQPDLGLIVVLPSAPEELAFQDARGMDMRFGEHLQARCLEILRRAFGDRLTVVSPAQTRGAAPDGTRAVLCGAPVIYVHSKVSIFDDRLAVVSSANLNGRSHHWDTELGVALTDRAQILHLRDRVMRHWLPPDPDPALLDPATAPKAWRDLAKANRDTQPARRTGYLLPYPWAAPRRFGRPIPFLTQNMV</sequence>
<dbReference type="InterPro" id="IPR001736">
    <property type="entry name" value="PLipase_D/transphosphatidylase"/>
</dbReference>
<dbReference type="InterPro" id="IPR015679">
    <property type="entry name" value="PLipase_D_fam"/>
</dbReference>